<feature type="binding site" evidence="3">
    <location>
        <position position="85"/>
    </location>
    <ligand>
        <name>Zn(2+)</name>
        <dbReference type="ChEBI" id="CHEBI:29105"/>
    </ligand>
</feature>
<dbReference type="GO" id="GO:0006123">
    <property type="term" value="P:mitochondrial electron transport, cytochrome c to oxygen"/>
    <property type="evidence" value="ECO:0007669"/>
    <property type="project" value="InterPro"/>
</dbReference>
<name>A0A0T6AYP0_9SCAR</name>
<feature type="binding site" evidence="3">
    <location>
        <position position="109"/>
    </location>
    <ligand>
        <name>Zn(2+)</name>
        <dbReference type="ChEBI" id="CHEBI:29105"/>
    </ligand>
</feature>
<evidence type="ECO:0000313" key="5">
    <source>
        <dbReference type="Proteomes" id="UP000051574"/>
    </source>
</evidence>
<feature type="binding site" evidence="3">
    <location>
        <position position="107"/>
    </location>
    <ligand>
        <name>Zn(2+)</name>
        <dbReference type="ChEBI" id="CHEBI:29105"/>
    </ligand>
</feature>
<keyword evidence="2 3" id="KW-0862">Zinc</keyword>
<accession>A0A0T6AYP0</accession>
<dbReference type="Pfam" id="PF01215">
    <property type="entry name" value="COX5B"/>
    <property type="match status" value="1"/>
</dbReference>
<protein>
    <submittedName>
        <fullName evidence="4">Uncharacterized protein</fullName>
    </submittedName>
</protein>
<dbReference type="InterPro" id="IPR036972">
    <property type="entry name" value="Cyt_c_oxidase_su5b_sf"/>
</dbReference>
<gene>
    <name evidence="4" type="ORF">AMK59_7892</name>
</gene>
<dbReference type="FunFam" id="2.60.11.10:FF:000004">
    <property type="entry name" value="Cytochrome c oxidase subunit 5B"/>
    <property type="match status" value="1"/>
</dbReference>
<dbReference type="Proteomes" id="UP000051574">
    <property type="component" value="Unassembled WGS sequence"/>
</dbReference>
<evidence type="ECO:0000256" key="2">
    <source>
        <dbReference type="ARBA" id="ARBA00022833"/>
    </source>
</evidence>
<dbReference type="PANTHER" id="PTHR10122">
    <property type="entry name" value="CYTOCHROME C OXIDASE SUBUNIT 5B, MITOCHONDRIAL"/>
    <property type="match status" value="1"/>
</dbReference>
<sequence length="121" mass="13293">MASLCGRIAVSSVRRNVTYSSVRLASKTTMGDPLEHATGLEKRELLAKVAGAENPFDLKVIKRGAGTKAQPNEIPSAFEARIVGCICEEDATSVNWMWLHKGQPRRCDCGYWFSLVQKAPL</sequence>
<dbReference type="PROSITE" id="PS51359">
    <property type="entry name" value="COX5B_2"/>
    <property type="match status" value="1"/>
</dbReference>
<dbReference type="SUPFAM" id="SSF57802">
    <property type="entry name" value="Rubredoxin-like"/>
    <property type="match status" value="1"/>
</dbReference>
<keyword evidence="5" id="KW-1185">Reference proteome</keyword>
<reference evidence="4 5" key="1">
    <citation type="submission" date="2015-09" db="EMBL/GenBank/DDBJ databases">
        <title>Draft genome of the scarab beetle Oryctes borbonicus.</title>
        <authorList>
            <person name="Meyer J.M."/>
            <person name="Markov G.V."/>
            <person name="Baskaran P."/>
            <person name="Herrmann M."/>
            <person name="Sommer R.J."/>
            <person name="Roedelsperger C."/>
        </authorList>
    </citation>
    <scope>NUCLEOTIDE SEQUENCE [LARGE SCALE GENOMIC DNA]</scope>
    <source>
        <strain evidence="4">OB123</strain>
        <tissue evidence="4">Whole animal</tissue>
    </source>
</reference>
<dbReference type="Gene3D" id="2.60.11.10">
    <property type="entry name" value="Cytochrome c oxidase, subunit Vb"/>
    <property type="match status" value="1"/>
</dbReference>
<dbReference type="PANTHER" id="PTHR10122:SF0">
    <property type="entry name" value="CYTOCHROME C OXIDASE SUBUNIT 5B, ISOFORM A-RELATED"/>
    <property type="match status" value="1"/>
</dbReference>
<organism evidence="4 5">
    <name type="scientific">Oryctes borbonicus</name>
    <dbReference type="NCBI Taxonomy" id="1629725"/>
    <lineage>
        <taxon>Eukaryota</taxon>
        <taxon>Metazoa</taxon>
        <taxon>Ecdysozoa</taxon>
        <taxon>Arthropoda</taxon>
        <taxon>Hexapoda</taxon>
        <taxon>Insecta</taxon>
        <taxon>Pterygota</taxon>
        <taxon>Neoptera</taxon>
        <taxon>Endopterygota</taxon>
        <taxon>Coleoptera</taxon>
        <taxon>Polyphaga</taxon>
        <taxon>Scarabaeiformia</taxon>
        <taxon>Scarabaeidae</taxon>
        <taxon>Dynastinae</taxon>
        <taxon>Oryctes</taxon>
    </lineage>
</organism>
<keyword evidence="1 3" id="KW-0479">Metal-binding</keyword>
<dbReference type="GO" id="GO:0046872">
    <property type="term" value="F:metal ion binding"/>
    <property type="evidence" value="ECO:0007669"/>
    <property type="project" value="UniProtKB-KW"/>
</dbReference>
<feature type="binding site" evidence="3">
    <location>
        <position position="87"/>
    </location>
    <ligand>
        <name>Zn(2+)</name>
        <dbReference type="ChEBI" id="CHEBI:29105"/>
    </ligand>
</feature>
<dbReference type="CDD" id="cd00924">
    <property type="entry name" value="Cyt_c_Oxidase_Vb"/>
    <property type="match status" value="1"/>
</dbReference>
<evidence type="ECO:0000256" key="1">
    <source>
        <dbReference type="ARBA" id="ARBA00022723"/>
    </source>
</evidence>
<proteinExistence type="predicted"/>
<dbReference type="OrthoDB" id="10249250at2759"/>
<evidence type="ECO:0000313" key="4">
    <source>
        <dbReference type="EMBL" id="KRT80170.1"/>
    </source>
</evidence>
<dbReference type="GO" id="GO:0005740">
    <property type="term" value="C:mitochondrial envelope"/>
    <property type="evidence" value="ECO:0007669"/>
    <property type="project" value="InterPro"/>
</dbReference>
<evidence type="ECO:0000256" key="3">
    <source>
        <dbReference type="PIRSR" id="PIRSR602124-1"/>
    </source>
</evidence>
<dbReference type="AlphaFoldDB" id="A0A0T6AYP0"/>
<dbReference type="EMBL" id="LJIG01022515">
    <property type="protein sequence ID" value="KRT80170.1"/>
    <property type="molecule type" value="Genomic_DNA"/>
</dbReference>
<dbReference type="InterPro" id="IPR002124">
    <property type="entry name" value="Cyt_c_oxidase_su5b"/>
</dbReference>
<comment type="caution">
    <text evidence="4">The sequence shown here is derived from an EMBL/GenBank/DDBJ whole genome shotgun (WGS) entry which is preliminary data.</text>
</comment>
<dbReference type="GO" id="GO:0045277">
    <property type="term" value="C:respiratory chain complex IV"/>
    <property type="evidence" value="ECO:0007669"/>
    <property type="project" value="InterPro"/>
</dbReference>